<dbReference type="Proteomes" id="UP000002318">
    <property type="component" value="Chromosome"/>
</dbReference>
<evidence type="ECO:0000313" key="2">
    <source>
        <dbReference type="EMBL" id="ADK79549.1"/>
    </source>
</evidence>
<evidence type="ECO:0000256" key="1">
    <source>
        <dbReference type="SAM" id="Phobius"/>
    </source>
</evidence>
<evidence type="ECO:0000313" key="3">
    <source>
        <dbReference type="Proteomes" id="UP000002318"/>
    </source>
</evidence>
<keyword evidence="1" id="KW-0472">Membrane</keyword>
<proteinExistence type="predicted"/>
<dbReference type="KEGG" id="ssm:Spirs_0394"/>
<keyword evidence="1" id="KW-1133">Transmembrane helix</keyword>
<dbReference type="RefSeq" id="WP_013253013.1">
    <property type="nucleotide sequence ID" value="NC_014364.1"/>
</dbReference>
<reference evidence="2 3" key="1">
    <citation type="journal article" date="2010" name="Stand. Genomic Sci.">
        <title>Complete genome sequence of Spirochaeta smaragdinae type strain (SEBR 4228).</title>
        <authorList>
            <person name="Mavromatis K."/>
            <person name="Yasawong M."/>
            <person name="Chertkov O."/>
            <person name="Lapidus A."/>
            <person name="Lucas S."/>
            <person name="Nolan M."/>
            <person name="Del Rio T.G."/>
            <person name="Tice H."/>
            <person name="Cheng J.F."/>
            <person name="Pitluck S."/>
            <person name="Liolios K."/>
            <person name="Ivanova N."/>
            <person name="Tapia R."/>
            <person name="Han C."/>
            <person name="Bruce D."/>
            <person name="Goodwin L."/>
            <person name="Pati A."/>
            <person name="Chen A."/>
            <person name="Palaniappan K."/>
            <person name="Land M."/>
            <person name="Hauser L."/>
            <person name="Chang Y.J."/>
            <person name="Jeffries C.D."/>
            <person name="Detter J.C."/>
            <person name="Rohde M."/>
            <person name="Brambilla E."/>
            <person name="Spring S."/>
            <person name="Goker M."/>
            <person name="Sikorski J."/>
            <person name="Woyke T."/>
            <person name="Bristow J."/>
            <person name="Eisen J.A."/>
            <person name="Markowitz V."/>
            <person name="Hugenholtz P."/>
            <person name="Klenk H.P."/>
            <person name="Kyrpides N.C."/>
        </authorList>
    </citation>
    <scope>NUCLEOTIDE SEQUENCE [LARGE SCALE GENOMIC DNA]</scope>
    <source>
        <strain evidence="3">DSM 11293 / JCM 15392 / SEBR 4228</strain>
    </source>
</reference>
<feature type="transmembrane region" description="Helical" evidence="1">
    <location>
        <begin position="20"/>
        <end position="39"/>
    </location>
</feature>
<keyword evidence="3" id="KW-1185">Reference proteome</keyword>
<protein>
    <submittedName>
        <fullName evidence="2">Uncharacterized protein</fullName>
    </submittedName>
</protein>
<dbReference type="STRING" id="573413.Spirs_0394"/>
<name>E1RB19_SEDSS</name>
<dbReference type="EMBL" id="CP002116">
    <property type="protein sequence ID" value="ADK79549.1"/>
    <property type="molecule type" value="Genomic_DNA"/>
</dbReference>
<dbReference type="AlphaFoldDB" id="E1RB19"/>
<dbReference type="OrthoDB" id="8481986at2"/>
<gene>
    <name evidence="2" type="ordered locus">Spirs_0394</name>
</gene>
<organism evidence="2 3">
    <name type="scientific">Sediminispirochaeta smaragdinae (strain DSM 11293 / JCM 15392 / SEBR 4228)</name>
    <name type="common">Spirochaeta smaragdinae</name>
    <dbReference type="NCBI Taxonomy" id="573413"/>
    <lineage>
        <taxon>Bacteria</taxon>
        <taxon>Pseudomonadati</taxon>
        <taxon>Spirochaetota</taxon>
        <taxon>Spirochaetia</taxon>
        <taxon>Spirochaetales</taxon>
        <taxon>Spirochaetaceae</taxon>
        <taxon>Sediminispirochaeta</taxon>
    </lineage>
</organism>
<keyword evidence="1" id="KW-0812">Transmembrane</keyword>
<dbReference type="HOGENOM" id="CLU_1237933_0_0_12"/>
<accession>E1RB19</accession>
<sequence length="213" mass="25165">MNEVKLMLIEIVGDELRIDISLTTLLILIVTIILITILLKKQKNKGAIFKKTVPVKMQYSIGGQTIEYEILRSYRNIEIAHRVFIEIMTRKAGQPFDHENDVIVEIYNSWYEMFSLIRNEIKDIPGNLIKGNETTKNLVSLLMDVLNKGLRPHLTSYQAKYRKWWLSHEKEEISPQELQKKYPEYEEQVSSIREVNMMLVKYCEQLKKIIYDK</sequence>
<dbReference type="eggNOG" id="ENOG503165A">
    <property type="taxonomic scope" value="Bacteria"/>
</dbReference>